<evidence type="ECO:0000256" key="10">
    <source>
        <dbReference type="PROSITE-ProRule" id="PRU00196"/>
    </source>
</evidence>
<evidence type="ECO:0000313" key="14">
    <source>
        <dbReference type="EMBL" id="CAL1602357.1"/>
    </source>
</evidence>
<dbReference type="GO" id="GO:0031638">
    <property type="term" value="P:zymogen activation"/>
    <property type="evidence" value="ECO:0007669"/>
    <property type="project" value="TreeGrafter"/>
</dbReference>
<keyword evidence="4" id="KW-0677">Repeat</keyword>
<dbReference type="AlphaFoldDB" id="A0AAV2LJ21"/>
<comment type="subcellular location">
    <subcellularLocation>
        <location evidence="1">Membrane</location>
        <topology evidence="1">Single-pass membrane protein</topology>
    </subcellularLocation>
</comment>
<evidence type="ECO:0000313" key="15">
    <source>
        <dbReference type="Proteomes" id="UP001497482"/>
    </source>
</evidence>
<dbReference type="InterPro" id="IPR036179">
    <property type="entry name" value="Ig-like_dom_sf"/>
</dbReference>
<comment type="caution">
    <text evidence="10">Lacks conserved residue(s) required for the propagation of feature annotation.</text>
</comment>
<dbReference type="InterPro" id="IPR013783">
    <property type="entry name" value="Ig-like_fold"/>
</dbReference>
<feature type="disulfide bond" evidence="10">
    <location>
        <begin position="819"/>
        <end position="829"/>
    </location>
</feature>
<dbReference type="Gene3D" id="3.10.250.10">
    <property type="entry name" value="SRCR-like domain"/>
    <property type="match status" value="6"/>
</dbReference>
<feature type="domain" description="SRCR" evidence="12">
    <location>
        <begin position="545"/>
        <end position="653"/>
    </location>
</feature>
<evidence type="ECO:0000259" key="13">
    <source>
        <dbReference type="PROSITE" id="PS50835"/>
    </source>
</evidence>
<protein>
    <submittedName>
        <fullName evidence="14">Uncharacterized protein</fullName>
    </submittedName>
</protein>
<keyword evidence="6" id="KW-0472">Membrane</keyword>
<dbReference type="PRINTS" id="PR00258">
    <property type="entry name" value="SPERACTRCPTR"/>
</dbReference>
<feature type="disulfide bond" evidence="10">
    <location>
        <begin position="102"/>
        <end position="112"/>
    </location>
</feature>
<feature type="domain" description="SRCR" evidence="12">
    <location>
        <begin position="139"/>
        <end position="233"/>
    </location>
</feature>
<feature type="domain" description="Ig-like" evidence="13">
    <location>
        <begin position="440"/>
        <end position="530"/>
    </location>
</feature>
<evidence type="ECO:0000256" key="3">
    <source>
        <dbReference type="ARBA" id="ARBA00022729"/>
    </source>
</evidence>
<feature type="domain" description="SRCR" evidence="12">
    <location>
        <begin position="29"/>
        <end position="136"/>
    </location>
</feature>
<keyword evidence="5" id="KW-1133">Transmembrane helix</keyword>
<feature type="disulfide bond" evidence="10">
    <location>
        <begin position="613"/>
        <end position="623"/>
    </location>
</feature>
<dbReference type="PANTHER" id="PTHR48071">
    <property type="entry name" value="SRCR DOMAIN-CONTAINING PROTEIN"/>
    <property type="match status" value="1"/>
</dbReference>
<evidence type="ECO:0000256" key="7">
    <source>
        <dbReference type="ARBA" id="ARBA00023157"/>
    </source>
</evidence>
<evidence type="ECO:0000256" key="6">
    <source>
        <dbReference type="ARBA" id="ARBA00023136"/>
    </source>
</evidence>
<dbReference type="FunFam" id="3.10.250.10:FF:000016">
    <property type="entry name" value="Scavenger receptor cysteine-rich protein type 12"/>
    <property type="match status" value="1"/>
</dbReference>
<evidence type="ECO:0000256" key="1">
    <source>
        <dbReference type="ARBA" id="ARBA00004167"/>
    </source>
</evidence>
<dbReference type="SUPFAM" id="SSF56487">
    <property type="entry name" value="SRCR-like"/>
    <property type="match status" value="6"/>
</dbReference>
<evidence type="ECO:0000256" key="11">
    <source>
        <dbReference type="SAM" id="SignalP"/>
    </source>
</evidence>
<evidence type="ECO:0000256" key="5">
    <source>
        <dbReference type="ARBA" id="ARBA00022989"/>
    </source>
</evidence>
<dbReference type="EMBL" id="OZ035825">
    <property type="protein sequence ID" value="CAL1602357.1"/>
    <property type="molecule type" value="Genomic_DNA"/>
</dbReference>
<dbReference type="InterPro" id="IPR001190">
    <property type="entry name" value="SRCR"/>
</dbReference>
<dbReference type="PANTHER" id="PTHR48071:SF27">
    <property type="entry name" value="SCAVENGER RECEPTOR CYSTEINE-RICH TYPE 1 PROTEIN M130-LIKE"/>
    <property type="match status" value="1"/>
</dbReference>
<organism evidence="14 15">
    <name type="scientific">Knipowitschia caucasica</name>
    <name type="common">Caucasian dwarf goby</name>
    <name type="synonym">Pomatoschistus caucasicus</name>
    <dbReference type="NCBI Taxonomy" id="637954"/>
    <lineage>
        <taxon>Eukaryota</taxon>
        <taxon>Metazoa</taxon>
        <taxon>Chordata</taxon>
        <taxon>Craniata</taxon>
        <taxon>Vertebrata</taxon>
        <taxon>Euteleostomi</taxon>
        <taxon>Actinopterygii</taxon>
        <taxon>Neopterygii</taxon>
        <taxon>Teleostei</taxon>
        <taxon>Neoteleostei</taxon>
        <taxon>Acanthomorphata</taxon>
        <taxon>Gobiaria</taxon>
        <taxon>Gobiiformes</taxon>
        <taxon>Gobioidei</taxon>
        <taxon>Gobiidae</taxon>
        <taxon>Gobiinae</taxon>
        <taxon>Knipowitschia</taxon>
    </lineage>
</organism>
<dbReference type="GO" id="GO:0005886">
    <property type="term" value="C:plasma membrane"/>
    <property type="evidence" value="ECO:0007669"/>
    <property type="project" value="TreeGrafter"/>
</dbReference>
<dbReference type="SMART" id="SM00202">
    <property type="entry name" value="SR"/>
    <property type="match status" value="5"/>
</dbReference>
<reference evidence="14 15" key="1">
    <citation type="submission" date="2024-04" db="EMBL/GenBank/DDBJ databases">
        <authorList>
            <person name="Waldvogel A.-M."/>
            <person name="Schoenle A."/>
        </authorList>
    </citation>
    <scope>NUCLEOTIDE SEQUENCE [LARGE SCALE GENOMIC DNA]</scope>
</reference>
<sequence>MKRLWLWFLWTLASSARVKGAAPSGVVDARLVNGDSKCSGNLEIKHEGQWKTLKTKASYQYSRSTGFAEMACRQMGCGSAASVQFVPNASEPKPAWEINFSCRNPDQTIRQCKDSAQRKRVEAIESYNSSIAVTCSETLRITSETISTCSGTVTLKLGQSWFHVCVEDGLLDQSLADRMCADLGCGTSRMNSSSTLQTAVETRSLQCSGNETLQDCPTTAQRDCKRVLTLDCDNPYSLRLVGGANQCQGILEGKNGLEWRPFSRGWSDTIEIVSKHVCEEVGCGSLIRVTAVYSPQSLPLWELDCWGGSGFCNKWRYTESEDMLQVSCTESVKWDSTSLFGRPRPEHCTGSVMVKQGGSWRALCHQDYTLAQGLVGCRELECGFPHAPVKMFLKNITNALSTNCSGHEASLLDCPVSASPAGGSTCQPAFLRCDESPSAPEMQTFSRMSDSTSTKLTVNRGHRVLVVCRVSSPSTVLTFNLQFQSSETVLLQNKTAVANADQFVLEPLTRSQEGFYKCSYDFESSPEKFSEEQRIHLSITDWSYVRLVGGESGCVGVLQLQHGGEWRPVQQEQWSRSEASVVCRQLLCGFALHTDTQSRAAPLRSTWRFFSDCDGSEHALLGCGSIRDGASADTIHVLCSDIVAAPTISVLSDRFHPEDAETVVVPEALSVSLNCSVEPTFPGGRFSLLFNGEEQTKLREKSSDYTALFSLPSVTKAQSGSYICVYRNTMCYRDFTFQSKKVNITVKESRDVDLSDGCSGTLLMRKDSSAMKMVTAEASSWDLRHASIACRQLGCGDAASTSRIQLQASQPAWGFFSDCEGGEASLLQCGQIDEWFSPSAIYVSCEKQRVKS</sequence>
<evidence type="ECO:0000259" key="12">
    <source>
        <dbReference type="PROSITE" id="PS50287"/>
    </source>
</evidence>
<dbReference type="Pfam" id="PF00530">
    <property type="entry name" value="SRCR"/>
    <property type="match status" value="4"/>
</dbReference>
<dbReference type="InterPro" id="IPR036772">
    <property type="entry name" value="SRCR-like_dom_sf"/>
</dbReference>
<keyword evidence="15" id="KW-1185">Reference proteome</keyword>
<proteinExistence type="predicted"/>
<dbReference type="Proteomes" id="UP001497482">
    <property type="component" value="Chromosome 3"/>
</dbReference>
<accession>A0AAV2LJ21</accession>
<dbReference type="InterPro" id="IPR013151">
    <property type="entry name" value="Immunoglobulin_dom"/>
</dbReference>
<dbReference type="InterPro" id="IPR003599">
    <property type="entry name" value="Ig_sub"/>
</dbReference>
<feature type="domain" description="SRCR" evidence="12">
    <location>
        <begin position="337"/>
        <end position="434"/>
    </location>
</feature>
<keyword evidence="8" id="KW-0325">Glycoprotein</keyword>
<keyword evidence="2" id="KW-0812">Transmembrane</keyword>
<gene>
    <name evidence="14" type="ORF">KC01_LOCUS30140</name>
</gene>
<evidence type="ECO:0000256" key="8">
    <source>
        <dbReference type="ARBA" id="ARBA00023180"/>
    </source>
</evidence>
<evidence type="ECO:0000256" key="2">
    <source>
        <dbReference type="ARBA" id="ARBA00022692"/>
    </source>
</evidence>
<dbReference type="PROSITE" id="PS50835">
    <property type="entry name" value="IG_LIKE"/>
    <property type="match status" value="2"/>
</dbReference>
<name>A0AAV2LJ21_KNICA</name>
<dbReference type="SMART" id="SM00409">
    <property type="entry name" value="IG"/>
    <property type="match status" value="2"/>
</dbReference>
<feature type="domain" description="SRCR" evidence="12">
    <location>
        <begin position="749"/>
        <end position="852"/>
    </location>
</feature>
<dbReference type="GO" id="GO:0004252">
    <property type="term" value="F:serine-type endopeptidase activity"/>
    <property type="evidence" value="ECO:0007669"/>
    <property type="project" value="TreeGrafter"/>
</dbReference>
<dbReference type="Gene3D" id="2.60.40.10">
    <property type="entry name" value="Immunoglobulins"/>
    <property type="match status" value="2"/>
</dbReference>
<dbReference type="SUPFAM" id="SSF48726">
    <property type="entry name" value="Immunoglobulin"/>
    <property type="match status" value="2"/>
</dbReference>
<dbReference type="Pfam" id="PF00047">
    <property type="entry name" value="ig"/>
    <property type="match status" value="2"/>
</dbReference>
<keyword evidence="7 10" id="KW-1015">Disulfide bond</keyword>
<dbReference type="InterPro" id="IPR007110">
    <property type="entry name" value="Ig-like_dom"/>
</dbReference>
<feature type="domain" description="SRCR" evidence="12">
    <location>
        <begin position="238"/>
        <end position="329"/>
    </location>
</feature>
<feature type="disulfide bond" evidence="10">
    <location>
        <begin position="404"/>
        <end position="414"/>
    </location>
</feature>
<evidence type="ECO:0000256" key="4">
    <source>
        <dbReference type="ARBA" id="ARBA00022737"/>
    </source>
</evidence>
<feature type="chain" id="PRO_5043752168" evidence="11">
    <location>
        <begin position="21"/>
        <end position="852"/>
    </location>
</feature>
<feature type="signal peptide" evidence="11">
    <location>
        <begin position="1"/>
        <end position="20"/>
    </location>
</feature>
<evidence type="ECO:0000256" key="9">
    <source>
        <dbReference type="ARBA" id="ARBA00023319"/>
    </source>
</evidence>
<feature type="domain" description="Ig-like" evidence="13">
    <location>
        <begin position="646"/>
        <end position="743"/>
    </location>
</feature>
<keyword evidence="9" id="KW-0393">Immunoglobulin domain</keyword>
<keyword evidence="3 11" id="KW-0732">Signal</keyword>
<dbReference type="PROSITE" id="PS50287">
    <property type="entry name" value="SRCR_2"/>
    <property type="match status" value="6"/>
</dbReference>